<dbReference type="AlphaFoldDB" id="A0A401IIZ8"/>
<dbReference type="OrthoDB" id="582668at2"/>
<dbReference type="EMBL" id="BDQK01000013">
    <property type="protein sequence ID" value="GBF81273.1"/>
    <property type="molecule type" value="Genomic_DNA"/>
</dbReference>
<dbReference type="Proteomes" id="UP000287247">
    <property type="component" value="Unassembled WGS sequence"/>
</dbReference>
<organism evidence="1 2">
    <name type="scientific">Aphanothece sacrum FPU1</name>
    <dbReference type="NCBI Taxonomy" id="1920663"/>
    <lineage>
        <taxon>Bacteria</taxon>
        <taxon>Bacillati</taxon>
        <taxon>Cyanobacteriota</taxon>
        <taxon>Cyanophyceae</taxon>
        <taxon>Oscillatoriophycideae</taxon>
        <taxon>Chroococcales</taxon>
        <taxon>Aphanothecaceae</taxon>
        <taxon>Aphanothece</taxon>
    </lineage>
</organism>
<keyword evidence="2" id="KW-1185">Reference proteome</keyword>
<name>A0A401IIZ8_APHSA</name>
<evidence type="ECO:0000313" key="1">
    <source>
        <dbReference type="EMBL" id="GBF81273.1"/>
    </source>
</evidence>
<dbReference type="RefSeq" id="WP_124970887.1">
    <property type="nucleotide sequence ID" value="NZ_BDQK01000013.1"/>
</dbReference>
<proteinExistence type="predicted"/>
<protein>
    <submittedName>
        <fullName evidence="1">AraC family transcriptional regulator</fullName>
    </submittedName>
</protein>
<evidence type="ECO:0000313" key="2">
    <source>
        <dbReference type="Proteomes" id="UP000287247"/>
    </source>
</evidence>
<reference evidence="2" key="1">
    <citation type="submission" date="2017-05" db="EMBL/GenBank/DDBJ databases">
        <title>Physiological properties and genetic analysis related to exopolysaccharide production of fresh-water unicellular cyanobacterium Aphanothece sacrum, Suizenji Nori, that has been cultured as a food source in Japan.</title>
        <authorList>
            <person name="Kanesaki Y."/>
            <person name="Yoshikawa S."/>
            <person name="Ohki K."/>
        </authorList>
    </citation>
    <scope>NUCLEOTIDE SEQUENCE [LARGE SCALE GENOMIC DNA]</scope>
    <source>
        <strain evidence="2">FPU1</strain>
    </source>
</reference>
<comment type="caution">
    <text evidence="1">The sequence shown here is derived from an EMBL/GenBank/DDBJ whole genome shotgun (WGS) entry which is preliminary data.</text>
</comment>
<sequence length="131" mass="14616">MSQSPHDNRKLVDFLKKYRPLPPPISPKLETQLFATLPRKSQTRPSLSRLWPWLIPGALVLGMTAIGSQSRWQEPSLQLGTGNDSEELEAFMVSNWQGTIGEGYAEVSTPPVYGQWMLLENSATPSEVSHP</sequence>
<accession>A0A401IIZ8</accession>
<gene>
    <name evidence="1" type="ORF">AsFPU1_2685</name>
</gene>